<dbReference type="GO" id="GO:0004930">
    <property type="term" value="F:G protein-coupled receptor activity"/>
    <property type="evidence" value="ECO:0007669"/>
    <property type="project" value="InterPro"/>
</dbReference>
<keyword evidence="6 9" id="KW-0472">Membrane</keyword>
<evidence type="ECO:0000256" key="4">
    <source>
        <dbReference type="ARBA" id="ARBA00022692"/>
    </source>
</evidence>
<dbReference type="GO" id="GO:0042277">
    <property type="term" value="F:peptide binding"/>
    <property type="evidence" value="ECO:0007669"/>
    <property type="project" value="TreeGrafter"/>
</dbReference>
<feature type="compositionally biased region" description="Polar residues" evidence="8">
    <location>
        <begin position="540"/>
        <end position="555"/>
    </location>
</feature>
<name>A0A8R2A9W9_ACYPI</name>
<accession>A0A8R2A9W9</accession>
<dbReference type="SUPFAM" id="SSF81321">
    <property type="entry name" value="Family A G protein-coupled receptor-like"/>
    <property type="match status" value="1"/>
</dbReference>
<keyword evidence="7" id="KW-0675">Receptor</keyword>
<reference evidence="12" key="1">
    <citation type="submission" date="2010-06" db="EMBL/GenBank/DDBJ databases">
        <authorList>
            <person name="Jiang H."/>
            <person name="Abraham K."/>
            <person name="Ali S."/>
            <person name="Alsbrooks S.L."/>
            <person name="Anim B.N."/>
            <person name="Anosike U.S."/>
            <person name="Attaway T."/>
            <person name="Bandaranaike D.P."/>
            <person name="Battles P.K."/>
            <person name="Bell S.N."/>
            <person name="Bell A.V."/>
            <person name="Beltran B."/>
            <person name="Bickham C."/>
            <person name="Bustamante Y."/>
            <person name="Caleb T."/>
            <person name="Canada A."/>
            <person name="Cardenas V."/>
            <person name="Carter K."/>
            <person name="Chacko J."/>
            <person name="Chandrabose M.N."/>
            <person name="Chavez D."/>
            <person name="Chavez A."/>
            <person name="Chen L."/>
            <person name="Chu H.-S."/>
            <person name="Claassen K.J."/>
            <person name="Cockrell R."/>
            <person name="Collins M."/>
            <person name="Cooper J.A."/>
            <person name="Cree A."/>
            <person name="Curry S.M."/>
            <person name="Da Y."/>
            <person name="Dao M.D."/>
            <person name="Das B."/>
            <person name="Davila M.-L."/>
            <person name="Davy-Carroll L."/>
            <person name="Denson S."/>
            <person name="Dinh H."/>
            <person name="Ebong V.E."/>
            <person name="Edwards J.R."/>
            <person name="Egan A."/>
            <person name="El-Daye J."/>
            <person name="Escobedo L."/>
            <person name="Fernandez S."/>
            <person name="Fernando P.R."/>
            <person name="Flagg N."/>
            <person name="Forbes L.D."/>
            <person name="Fowler R.G."/>
            <person name="Fu Q."/>
            <person name="Gabisi R.A."/>
            <person name="Ganer J."/>
            <person name="Garbino Pronczuk A."/>
            <person name="Garcia R.M."/>
            <person name="Garner T."/>
            <person name="Garrett T.E."/>
            <person name="Gonzalez D.A."/>
            <person name="Hamid H."/>
            <person name="Hawkins E.S."/>
            <person name="Hirani K."/>
            <person name="Hogues M.E."/>
            <person name="Hollins B."/>
            <person name="Hsiao C.-H."/>
            <person name="Jabil R."/>
            <person name="James M.L."/>
            <person name="Jhangiani S.N."/>
            <person name="Johnson B."/>
            <person name="Johnson Q."/>
            <person name="Joshi V."/>
            <person name="Kalu J.B."/>
            <person name="Kam C."/>
            <person name="Kashfia A."/>
            <person name="Keebler J."/>
            <person name="Kisamo H."/>
            <person name="Kovar C.L."/>
            <person name="Lago L.A."/>
            <person name="Lai C.-Y."/>
            <person name="Laidlaw J."/>
            <person name="Lara F."/>
            <person name="Le T.-K."/>
            <person name="Lee S.L."/>
            <person name="Legall F.H."/>
            <person name="Lemon S.J."/>
            <person name="Lewis L.R."/>
            <person name="Li B."/>
            <person name="Liu Y."/>
            <person name="Liu Y.-S."/>
            <person name="Lopez J."/>
            <person name="Lozado R.J."/>
            <person name="Lu J."/>
            <person name="Madu R.C."/>
            <person name="Maheshwari M."/>
            <person name="Maheshwari R."/>
            <person name="Malloy K."/>
            <person name="Martinez E."/>
            <person name="Mathew T."/>
            <person name="Mercado I.C."/>
            <person name="Mercado C."/>
            <person name="Meyer B."/>
            <person name="Montgomery K."/>
            <person name="Morgan M.B."/>
            <person name="Munidasa M."/>
            <person name="Nazareth L.V."/>
            <person name="Nelson J."/>
            <person name="Ng B.M."/>
            <person name="Nguyen N.B."/>
            <person name="Nguyen P.Q."/>
            <person name="Nguyen T."/>
            <person name="Obregon M."/>
            <person name="Okwuonu G.O."/>
            <person name="Onwere C.G."/>
            <person name="Orozco G."/>
            <person name="Parra A."/>
            <person name="Patel S."/>
            <person name="Patil S."/>
            <person name="Perez A."/>
            <person name="Perez Y."/>
            <person name="Pham C."/>
            <person name="Primus E.L."/>
            <person name="Pu L.-L."/>
            <person name="Puazo M."/>
            <person name="Qin X."/>
            <person name="Quiroz J.B."/>
            <person name="Reese J."/>
            <person name="Richards S."/>
            <person name="Rives C.M."/>
            <person name="Robberts R."/>
            <person name="Ruiz S.J."/>
            <person name="Ruiz M.J."/>
            <person name="Santibanez J."/>
            <person name="Schneider B.W."/>
            <person name="Sisson I."/>
            <person name="Smith M."/>
            <person name="Sodergren E."/>
            <person name="Song X.-Z."/>
            <person name="Song B.B."/>
            <person name="Summersgill H."/>
            <person name="Thelus R."/>
            <person name="Thornton R.D."/>
            <person name="Trejos Z.Y."/>
            <person name="Usmani K."/>
            <person name="Vattathil S."/>
            <person name="Villasana D."/>
            <person name="Walker D.L."/>
            <person name="Wang S."/>
            <person name="Wang K."/>
            <person name="White C.S."/>
            <person name="Williams A.C."/>
            <person name="Williamson J."/>
            <person name="Wilson K."/>
            <person name="Woghiren I.O."/>
            <person name="Woodworth J.R."/>
            <person name="Worley K.C."/>
            <person name="Wright R.A."/>
            <person name="Wu W."/>
            <person name="Young L."/>
            <person name="Zhang L."/>
            <person name="Zhang J."/>
            <person name="Zhu Y."/>
            <person name="Muzny D.M."/>
            <person name="Weinstock G."/>
            <person name="Gibbs R.A."/>
        </authorList>
    </citation>
    <scope>NUCLEOTIDE SEQUENCE [LARGE SCALE GENOMIC DNA]</scope>
    <source>
        <strain evidence="12">LSR1</strain>
    </source>
</reference>
<comment type="similarity">
    <text evidence="2">Belongs to the G-protein coupled receptor 1 family.</text>
</comment>
<reference evidence="11" key="2">
    <citation type="submission" date="2022-06" db="UniProtKB">
        <authorList>
            <consortium name="EnsemblMetazoa"/>
        </authorList>
    </citation>
    <scope>IDENTIFICATION</scope>
</reference>
<evidence type="ECO:0000259" key="10">
    <source>
        <dbReference type="PROSITE" id="PS50262"/>
    </source>
</evidence>
<feature type="transmembrane region" description="Helical" evidence="9">
    <location>
        <begin position="140"/>
        <end position="160"/>
    </location>
</feature>
<dbReference type="Pfam" id="PF00001">
    <property type="entry name" value="7tm_1"/>
    <property type="match status" value="1"/>
</dbReference>
<feature type="transmembrane region" description="Helical" evidence="9">
    <location>
        <begin position="101"/>
        <end position="128"/>
    </location>
</feature>
<keyword evidence="12" id="KW-1185">Reference proteome</keyword>
<dbReference type="EnsemblMetazoa" id="XM_003247342.4">
    <property type="protein sequence ID" value="XP_003247390.2"/>
    <property type="gene ID" value="LOC100572872"/>
</dbReference>
<sequence length="587" mass="65113">MRRRGVRAAAVRALNHRVAFLLENTLTHTHTHTRRRRRLYNHRARRQCSVENRPVVTRVATRERTVSSDDEPRKRLNENKAIMEKMYFNESHLPDDGFSTIATSLMAVHVVLVAIIGTTANLCVFLALSVGHKVSNNLLLLNLCVADSMVCIISGPLTVLSWEWPMLSSYTIVNAVQYIPVAASTLSLMTQSIDRYASIKHPRHNRLHRDKHVACLVSGVAAAWTVAVVVSVPRYAWPVRRIIVDMQWTRYYEACYVAVVFAVPWAAVAFSQRAVSRTLYITSLKAAAARGQLPLPMPLMTAESKQVILVASIQKNTTVQTKVTNDVVIQQQQPHSSHQQSQQEQQRQLQAQQQQQQKQRPTPSARSRRRLAKVLVALAGVFVACWLPYAAALLYTNWFFSSPQDGDVDENGNEDDGGGGGGNRHAVHRLATVAAMLLGHAHSAVNPVVYWWLNRHTLRACPWCWSSGDQFDDDDDDDDVGFGCGALGCVVGGVVVAFGCGRGDGSCGDSGAVDCGGGTGCRQSQNHTPTRLNRLLFHRQPNNHQRSRQPSSTNEAALGPFNPRFATPKKRPQQLPVVKNPVMLYYA</sequence>
<dbReference type="PROSITE" id="PS50262">
    <property type="entry name" value="G_PROTEIN_RECEP_F1_2"/>
    <property type="match status" value="1"/>
</dbReference>
<evidence type="ECO:0000256" key="5">
    <source>
        <dbReference type="ARBA" id="ARBA00022989"/>
    </source>
</evidence>
<comment type="subcellular location">
    <subcellularLocation>
        <location evidence="1">Cell membrane</location>
        <topology evidence="1">Multi-pass membrane protein</topology>
    </subcellularLocation>
</comment>
<protein>
    <recommendedName>
        <fullName evidence="10">G-protein coupled receptors family 1 profile domain-containing protein</fullName>
    </recommendedName>
</protein>
<evidence type="ECO:0000256" key="7">
    <source>
        <dbReference type="ARBA" id="ARBA00023170"/>
    </source>
</evidence>
<dbReference type="Gene3D" id="1.20.1070.10">
    <property type="entry name" value="Rhodopsin 7-helix transmembrane proteins"/>
    <property type="match status" value="1"/>
</dbReference>
<organism evidence="11 12">
    <name type="scientific">Acyrthosiphon pisum</name>
    <name type="common">Pea aphid</name>
    <dbReference type="NCBI Taxonomy" id="7029"/>
    <lineage>
        <taxon>Eukaryota</taxon>
        <taxon>Metazoa</taxon>
        <taxon>Ecdysozoa</taxon>
        <taxon>Arthropoda</taxon>
        <taxon>Hexapoda</taxon>
        <taxon>Insecta</taxon>
        <taxon>Pterygota</taxon>
        <taxon>Neoptera</taxon>
        <taxon>Paraneoptera</taxon>
        <taxon>Hemiptera</taxon>
        <taxon>Sternorrhyncha</taxon>
        <taxon>Aphidomorpha</taxon>
        <taxon>Aphidoidea</taxon>
        <taxon>Aphididae</taxon>
        <taxon>Macrosiphini</taxon>
        <taxon>Acyrthosiphon</taxon>
    </lineage>
</organism>
<dbReference type="InterPro" id="IPR000276">
    <property type="entry name" value="GPCR_Rhodpsn"/>
</dbReference>
<evidence type="ECO:0000313" key="11">
    <source>
        <dbReference type="EnsemblMetazoa" id="XP_003247390.2"/>
    </source>
</evidence>
<dbReference type="PANTHER" id="PTHR24241">
    <property type="entry name" value="NEUROPEPTIDE RECEPTOR-RELATED G-PROTEIN COUPLED RECEPTOR"/>
    <property type="match status" value="1"/>
</dbReference>
<feature type="transmembrane region" description="Helical" evidence="9">
    <location>
        <begin position="172"/>
        <end position="193"/>
    </location>
</feature>
<dbReference type="Proteomes" id="UP000007819">
    <property type="component" value="Chromosome A1"/>
</dbReference>
<evidence type="ECO:0000256" key="8">
    <source>
        <dbReference type="SAM" id="MobiDB-lite"/>
    </source>
</evidence>
<feature type="compositionally biased region" description="Low complexity" evidence="8">
    <location>
        <begin position="330"/>
        <end position="359"/>
    </location>
</feature>
<dbReference type="PANTHER" id="PTHR24241:SF76">
    <property type="entry name" value="NEUROPEPTIDE SIFAMIDE RECEPTOR"/>
    <property type="match status" value="1"/>
</dbReference>
<feature type="transmembrane region" description="Helical" evidence="9">
    <location>
        <begin position="374"/>
        <end position="395"/>
    </location>
</feature>
<evidence type="ECO:0000256" key="1">
    <source>
        <dbReference type="ARBA" id="ARBA00004651"/>
    </source>
</evidence>
<evidence type="ECO:0000313" key="12">
    <source>
        <dbReference type="Proteomes" id="UP000007819"/>
    </source>
</evidence>
<dbReference type="OrthoDB" id="7787645at2759"/>
<keyword evidence="5 9" id="KW-1133">Transmembrane helix</keyword>
<proteinExistence type="inferred from homology"/>
<dbReference type="CDD" id="cd00637">
    <property type="entry name" value="7tm_classA_rhodopsin-like"/>
    <property type="match status" value="1"/>
</dbReference>
<keyword evidence="4 9" id="KW-0812">Transmembrane</keyword>
<evidence type="ECO:0000256" key="9">
    <source>
        <dbReference type="SAM" id="Phobius"/>
    </source>
</evidence>
<feature type="domain" description="G-protein coupled receptors family 1 profile" evidence="10">
    <location>
        <begin position="108"/>
        <end position="450"/>
    </location>
</feature>
<feature type="region of interest" description="Disordered" evidence="8">
    <location>
        <begin position="540"/>
        <end position="573"/>
    </location>
</feature>
<dbReference type="InterPro" id="IPR017452">
    <property type="entry name" value="GPCR_Rhodpsn_7TM"/>
</dbReference>
<feature type="transmembrane region" description="Helical" evidence="9">
    <location>
        <begin position="213"/>
        <end position="231"/>
    </location>
</feature>
<dbReference type="GO" id="GO:0005886">
    <property type="term" value="C:plasma membrane"/>
    <property type="evidence" value="ECO:0007669"/>
    <property type="project" value="UniProtKB-SubCell"/>
</dbReference>
<evidence type="ECO:0000256" key="2">
    <source>
        <dbReference type="ARBA" id="ARBA00010663"/>
    </source>
</evidence>
<feature type="region of interest" description="Disordered" evidence="8">
    <location>
        <begin position="330"/>
        <end position="366"/>
    </location>
</feature>
<dbReference type="AlphaFoldDB" id="A0A8R2A9W9"/>
<evidence type="ECO:0000256" key="6">
    <source>
        <dbReference type="ARBA" id="ARBA00023136"/>
    </source>
</evidence>
<keyword evidence="3" id="KW-1003">Cell membrane</keyword>
<dbReference type="PRINTS" id="PR00237">
    <property type="entry name" value="GPCRRHODOPSN"/>
</dbReference>
<evidence type="ECO:0000256" key="3">
    <source>
        <dbReference type="ARBA" id="ARBA00022475"/>
    </source>
</evidence>
<feature type="transmembrane region" description="Helical" evidence="9">
    <location>
        <begin position="251"/>
        <end position="270"/>
    </location>
</feature>
<dbReference type="GO" id="GO:0032870">
    <property type="term" value="P:cellular response to hormone stimulus"/>
    <property type="evidence" value="ECO:0007669"/>
    <property type="project" value="TreeGrafter"/>
</dbReference>